<evidence type="ECO:0000259" key="6">
    <source>
        <dbReference type="PROSITE" id="PS50249"/>
    </source>
</evidence>
<proteinExistence type="predicted"/>
<dbReference type="Pfam" id="PF04002">
    <property type="entry name" value="RadC"/>
    <property type="match status" value="1"/>
</dbReference>
<keyword evidence="2" id="KW-0479">Metal-binding</keyword>
<dbReference type="PROSITE" id="PS50249">
    <property type="entry name" value="MPN"/>
    <property type="match status" value="1"/>
</dbReference>
<dbReference type="Gene3D" id="3.40.140.10">
    <property type="entry name" value="Cytidine Deaminase, domain 2"/>
    <property type="match status" value="1"/>
</dbReference>
<dbReference type="CDD" id="cd08071">
    <property type="entry name" value="MPN_DUF2466"/>
    <property type="match status" value="1"/>
</dbReference>
<gene>
    <name evidence="7" type="primary">radC</name>
    <name evidence="7" type="ORF">M0D43_03380</name>
</gene>
<dbReference type="PANTHER" id="PTHR30471">
    <property type="entry name" value="DNA REPAIR PROTEIN RADC"/>
    <property type="match status" value="1"/>
</dbReference>
<accession>A0A9Q9MM90</accession>
<dbReference type="GO" id="GO:0046872">
    <property type="term" value="F:metal ion binding"/>
    <property type="evidence" value="ECO:0007669"/>
    <property type="project" value="UniProtKB-KW"/>
</dbReference>
<dbReference type="InterPro" id="IPR020891">
    <property type="entry name" value="UPF0758_CS"/>
</dbReference>
<name>A0A9Q9MM90_9XANT</name>
<dbReference type="InterPro" id="IPR025657">
    <property type="entry name" value="RadC_JAB"/>
</dbReference>
<keyword evidence="3" id="KW-0378">Hydrolase</keyword>
<dbReference type="InterPro" id="IPR001405">
    <property type="entry name" value="UPF0758"/>
</dbReference>
<dbReference type="SUPFAM" id="SSF102712">
    <property type="entry name" value="JAB1/MPN domain"/>
    <property type="match status" value="1"/>
</dbReference>
<reference evidence="7" key="1">
    <citation type="submission" date="2022-04" db="EMBL/GenBank/DDBJ databases">
        <title>Xanthomonas prunicola pv. tritici, a pathogen causing a previously unreported foliar disease of wheat.</title>
        <authorList>
            <person name="Clavijo F."/>
            <person name="Curland R.D."/>
            <person name="Dill-Macky R."/>
            <person name="Pereyra S."/>
            <person name="Roman-Reyna V."/>
            <person name="Siri M.I."/>
        </authorList>
    </citation>
    <scope>NUCLEOTIDE SEQUENCE</scope>
    <source>
        <strain evidence="7">CIX249</strain>
    </source>
</reference>
<dbReference type="PANTHER" id="PTHR30471:SF3">
    <property type="entry name" value="UPF0758 PROTEIN YEES-RELATED"/>
    <property type="match status" value="1"/>
</dbReference>
<sequence>MLTPGCGRAGRFACRVPRGAQRAGGEEPMKRTRDIKAQYQIQMDEKGILLAAATILEQRLHRQGRIDSPDQAGDYLIARCAHLPHEVFGVVFLDIKHQILATEHLFFGTIDGCDVHPRVVAKRALGLNAAAVILFHNHPSGNPEPSEADRKVTERLQQALGLLDIRVLDHLVIGGRQHTSLAARGWA</sequence>
<organism evidence="7 8">
    <name type="scientific">Xanthomonas prunicola</name>
    <dbReference type="NCBI Taxonomy" id="2053930"/>
    <lineage>
        <taxon>Bacteria</taxon>
        <taxon>Pseudomonadati</taxon>
        <taxon>Pseudomonadota</taxon>
        <taxon>Gammaproteobacteria</taxon>
        <taxon>Lysobacterales</taxon>
        <taxon>Lysobacteraceae</taxon>
        <taxon>Xanthomonas</taxon>
    </lineage>
</organism>
<keyword evidence="4" id="KW-0862">Zinc</keyword>
<evidence type="ECO:0000313" key="7">
    <source>
        <dbReference type="EMBL" id="UXA66101.1"/>
    </source>
</evidence>
<dbReference type="Proteomes" id="UP001058381">
    <property type="component" value="Chromosome"/>
</dbReference>
<dbReference type="AlphaFoldDB" id="A0A9Q9MM90"/>
<evidence type="ECO:0000256" key="4">
    <source>
        <dbReference type="ARBA" id="ARBA00022833"/>
    </source>
</evidence>
<dbReference type="GO" id="GO:0008237">
    <property type="term" value="F:metallopeptidase activity"/>
    <property type="evidence" value="ECO:0007669"/>
    <property type="project" value="UniProtKB-KW"/>
</dbReference>
<protein>
    <submittedName>
        <fullName evidence="7">DNA repair protein RadC</fullName>
    </submittedName>
</protein>
<dbReference type="EMBL" id="CP096142">
    <property type="protein sequence ID" value="UXA66101.1"/>
    <property type="molecule type" value="Genomic_DNA"/>
</dbReference>
<dbReference type="NCBIfam" id="TIGR00608">
    <property type="entry name" value="radc"/>
    <property type="match status" value="1"/>
</dbReference>
<feature type="domain" description="MPN" evidence="6">
    <location>
        <begin position="65"/>
        <end position="187"/>
    </location>
</feature>
<dbReference type="InterPro" id="IPR037518">
    <property type="entry name" value="MPN"/>
</dbReference>
<dbReference type="PROSITE" id="PS01302">
    <property type="entry name" value="UPF0758"/>
    <property type="match status" value="1"/>
</dbReference>
<keyword evidence="5" id="KW-0482">Metalloprotease</keyword>
<evidence type="ECO:0000256" key="2">
    <source>
        <dbReference type="ARBA" id="ARBA00022723"/>
    </source>
</evidence>
<evidence type="ECO:0000313" key="8">
    <source>
        <dbReference type="Proteomes" id="UP001058381"/>
    </source>
</evidence>
<dbReference type="GO" id="GO:0006508">
    <property type="term" value="P:proteolysis"/>
    <property type="evidence" value="ECO:0007669"/>
    <property type="project" value="UniProtKB-KW"/>
</dbReference>
<keyword evidence="1" id="KW-0645">Protease</keyword>
<evidence type="ECO:0000256" key="3">
    <source>
        <dbReference type="ARBA" id="ARBA00022801"/>
    </source>
</evidence>
<evidence type="ECO:0000256" key="5">
    <source>
        <dbReference type="ARBA" id="ARBA00023049"/>
    </source>
</evidence>
<evidence type="ECO:0000256" key="1">
    <source>
        <dbReference type="ARBA" id="ARBA00022670"/>
    </source>
</evidence>